<comment type="caution">
    <text evidence="1">The sequence shown here is derived from an EMBL/GenBank/DDBJ whole genome shotgun (WGS) entry which is preliminary data.</text>
</comment>
<sequence>MEKNEERSEPQFRECFIHKCQNAEKFKSYTDAKYTNCLAEKIGQEKKCSRDDVKKLMLISKFMEKLCELIITKDSETQWTRN</sequence>
<gene>
    <name evidence="1" type="primary">Cnig_chr_X.g25397</name>
    <name evidence="1" type="ORF">B9Z55_025397</name>
</gene>
<dbReference type="Proteomes" id="UP000230233">
    <property type="component" value="Chromosome X"/>
</dbReference>
<keyword evidence="2" id="KW-1185">Reference proteome</keyword>
<evidence type="ECO:0000313" key="1">
    <source>
        <dbReference type="EMBL" id="PIC20081.1"/>
    </source>
</evidence>
<proteinExistence type="predicted"/>
<name>A0A2G5SZ09_9PELO</name>
<dbReference type="PANTHER" id="PTHR36956">
    <property type="entry name" value="UTERINE LUMIN EXPRESSED/LOCAILIZED-RELATED"/>
    <property type="match status" value="1"/>
</dbReference>
<reference evidence="2" key="1">
    <citation type="submission" date="2017-10" db="EMBL/GenBank/DDBJ databases">
        <title>Rapid genome shrinkage in a self-fertile nematode reveals novel sperm competition proteins.</title>
        <authorList>
            <person name="Yin D."/>
            <person name="Schwarz E.M."/>
            <person name="Thomas C.G."/>
            <person name="Felde R.L."/>
            <person name="Korf I.F."/>
            <person name="Cutter A.D."/>
            <person name="Schartner C.M."/>
            <person name="Ralston E.J."/>
            <person name="Meyer B.J."/>
            <person name="Haag E.S."/>
        </authorList>
    </citation>
    <scope>NUCLEOTIDE SEQUENCE [LARGE SCALE GENOMIC DNA]</scope>
    <source>
        <strain evidence="2">JU1422</strain>
    </source>
</reference>
<evidence type="ECO:0000313" key="2">
    <source>
        <dbReference type="Proteomes" id="UP000230233"/>
    </source>
</evidence>
<dbReference type="PANTHER" id="PTHR36956:SF1">
    <property type="entry name" value="DUF19 DOMAIN-CONTAINING PROTEIN"/>
    <property type="match status" value="1"/>
</dbReference>
<dbReference type="AlphaFoldDB" id="A0A2G5SZ09"/>
<protein>
    <submittedName>
        <fullName evidence="1">Uncharacterized protein</fullName>
    </submittedName>
</protein>
<accession>A0A2G5SZ09</accession>
<organism evidence="1 2">
    <name type="scientific">Caenorhabditis nigoni</name>
    <dbReference type="NCBI Taxonomy" id="1611254"/>
    <lineage>
        <taxon>Eukaryota</taxon>
        <taxon>Metazoa</taxon>
        <taxon>Ecdysozoa</taxon>
        <taxon>Nematoda</taxon>
        <taxon>Chromadorea</taxon>
        <taxon>Rhabditida</taxon>
        <taxon>Rhabditina</taxon>
        <taxon>Rhabditomorpha</taxon>
        <taxon>Rhabditoidea</taxon>
        <taxon>Rhabditidae</taxon>
        <taxon>Peloderinae</taxon>
        <taxon>Caenorhabditis</taxon>
    </lineage>
</organism>
<dbReference type="EMBL" id="PDUG01000006">
    <property type="protein sequence ID" value="PIC20081.1"/>
    <property type="molecule type" value="Genomic_DNA"/>
</dbReference>